<evidence type="ECO:0000313" key="11">
    <source>
        <dbReference type="Proteomes" id="UP000887568"/>
    </source>
</evidence>
<dbReference type="PROSITE" id="PS00455">
    <property type="entry name" value="AMP_BINDING"/>
    <property type="match status" value="1"/>
</dbReference>
<evidence type="ECO:0000259" key="9">
    <source>
        <dbReference type="Pfam" id="PF13193"/>
    </source>
</evidence>
<evidence type="ECO:0000256" key="5">
    <source>
        <dbReference type="ARBA" id="ARBA00036527"/>
    </source>
</evidence>
<dbReference type="GO" id="GO:0044539">
    <property type="term" value="P:long-chain fatty acid import into cell"/>
    <property type="evidence" value="ECO:0007669"/>
    <property type="project" value="TreeGrafter"/>
</dbReference>
<dbReference type="GO" id="GO:0005886">
    <property type="term" value="C:plasma membrane"/>
    <property type="evidence" value="ECO:0007669"/>
    <property type="project" value="TreeGrafter"/>
</dbReference>
<dbReference type="Proteomes" id="UP000887568">
    <property type="component" value="Unplaced"/>
</dbReference>
<dbReference type="AlphaFoldDB" id="A0A914B7N0"/>
<dbReference type="Pfam" id="PF13193">
    <property type="entry name" value="AMP-binding_C"/>
    <property type="match status" value="1"/>
</dbReference>
<evidence type="ECO:0000313" key="10">
    <source>
        <dbReference type="EnsemblMetazoa" id="XP_038072183.1"/>
    </source>
</evidence>
<dbReference type="InterPro" id="IPR042099">
    <property type="entry name" value="ANL_N_sf"/>
</dbReference>
<dbReference type="GeneID" id="119740818"/>
<feature type="domain" description="AMP-dependent synthetase/ligase" evidence="8">
    <location>
        <begin position="68"/>
        <end position="433"/>
    </location>
</feature>
<dbReference type="GO" id="GO:0005324">
    <property type="term" value="F:long-chain fatty acid transmembrane transporter activity"/>
    <property type="evidence" value="ECO:0007669"/>
    <property type="project" value="TreeGrafter"/>
</dbReference>
<dbReference type="EnsemblMetazoa" id="XM_038216255.1">
    <property type="protein sequence ID" value="XP_038072183.1"/>
    <property type="gene ID" value="LOC119740818"/>
</dbReference>
<keyword evidence="3" id="KW-0443">Lipid metabolism</keyword>
<dbReference type="InterPro" id="IPR045851">
    <property type="entry name" value="AMP-bd_C_sf"/>
</dbReference>
<name>A0A914B7N0_PATMI</name>
<comment type="catalytic activity">
    <reaction evidence="5">
        <text>a very long-chain fatty acid + ATP + CoA = a very long-chain fatty acyl-CoA + AMP + diphosphate</text>
        <dbReference type="Rhea" id="RHEA:54536"/>
        <dbReference type="ChEBI" id="CHEBI:30616"/>
        <dbReference type="ChEBI" id="CHEBI:33019"/>
        <dbReference type="ChEBI" id="CHEBI:57287"/>
        <dbReference type="ChEBI" id="CHEBI:58950"/>
        <dbReference type="ChEBI" id="CHEBI:138261"/>
        <dbReference type="ChEBI" id="CHEBI:456215"/>
    </reaction>
    <physiologicalReaction direction="left-to-right" evidence="5">
        <dbReference type="Rhea" id="RHEA:54537"/>
    </physiologicalReaction>
</comment>
<keyword evidence="11" id="KW-1185">Reference proteome</keyword>
<dbReference type="EC" id="6.2.1.3" evidence="4"/>
<evidence type="ECO:0000256" key="6">
    <source>
        <dbReference type="ARBA" id="ARBA00041297"/>
    </source>
</evidence>
<accession>A0A914B7N0</accession>
<dbReference type="PANTHER" id="PTHR43107:SF22">
    <property type="entry name" value="VERY LONG-CHAIN ACYL-COA SYNTHETASE"/>
    <property type="match status" value="1"/>
</dbReference>
<comment type="catalytic activity">
    <reaction evidence="7">
        <text>tetracosanoate + ATP + CoA = tetracosanoyl-CoA + AMP + diphosphate</text>
        <dbReference type="Rhea" id="RHEA:33639"/>
        <dbReference type="ChEBI" id="CHEBI:30616"/>
        <dbReference type="ChEBI" id="CHEBI:31014"/>
        <dbReference type="ChEBI" id="CHEBI:33019"/>
        <dbReference type="ChEBI" id="CHEBI:57287"/>
        <dbReference type="ChEBI" id="CHEBI:65052"/>
        <dbReference type="ChEBI" id="CHEBI:456215"/>
    </reaction>
    <physiologicalReaction direction="left-to-right" evidence="7">
        <dbReference type="Rhea" id="RHEA:33640"/>
    </physiologicalReaction>
</comment>
<dbReference type="FunFam" id="3.30.300.30:FF:000002">
    <property type="entry name" value="Long-chain fatty acid transport protein 1"/>
    <property type="match status" value="1"/>
</dbReference>
<dbReference type="OrthoDB" id="288590at2759"/>
<keyword evidence="3" id="KW-0276">Fatty acid metabolism</keyword>
<dbReference type="InterPro" id="IPR025110">
    <property type="entry name" value="AMP-bd_C"/>
</dbReference>
<dbReference type="OMA" id="YAWLRIN"/>
<comment type="similarity">
    <text evidence="1">Belongs to the ATP-dependent AMP-binding enzyme family.</text>
</comment>
<dbReference type="InterPro" id="IPR020845">
    <property type="entry name" value="AMP-binding_CS"/>
</dbReference>
<organism evidence="10 11">
    <name type="scientific">Patiria miniata</name>
    <name type="common">Bat star</name>
    <name type="synonym">Asterina miniata</name>
    <dbReference type="NCBI Taxonomy" id="46514"/>
    <lineage>
        <taxon>Eukaryota</taxon>
        <taxon>Metazoa</taxon>
        <taxon>Echinodermata</taxon>
        <taxon>Eleutherozoa</taxon>
        <taxon>Asterozoa</taxon>
        <taxon>Asteroidea</taxon>
        <taxon>Valvatacea</taxon>
        <taxon>Valvatida</taxon>
        <taxon>Asterinidae</taxon>
        <taxon>Patiria</taxon>
    </lineage>
</organism>
<evidence type="ECO:0000256" key="4">
    <source>
        <dbReference type="ARBA" id="ARBA00026121"/>
    </source>
</evidence>
<dbReference type="Pfam" id="PF00501">
    <property type="entry name" value="AMP-binding"/>
    <property type="match status" value="1"/>
</dbReference>
<feature type="domain" description="AMP-binding enzyme C-terminal" evidence="9">
    <location>
        <begin position="549"/>
        <end position="622"/>
    </location>
</feature>
<dbReference type="PANTHER" id="PTHR43107">
    <property type="entry name" value="LONG-CHAIN FATTY ACID TRANSPORT PROTEIN"/>
    <property type="match status" value="1"/>
</dbReference>
<dbReference type="InterPro" id="IPR000873">
    <property type="entry name" value="AMP-dep_synth/lig_dom"/>
</dbReference>
<sequence length="670" mass="75333">MSGFPINRRALGAAAVTLAGLPVAAAGFLRLKYGPTVFADLVARRQLFRLFKQLEALEKKNFKIIDFFEAHARETPGKEFVLYKDEVHTYGDLDRQANQLAHLIQRSAVAAPMDTVAIFMLNEPSFVLSWLAFNKLGLRIAPLNYNLKGNSLLHCIKACNVKLIACGKGRLVQVPLSSSINPTLQYISNVILNHQRKKNAFIADESLLEALEDLMPELQTLGIKVWVIGRNITHNLPFGMIPVDVMALDERTDPIPRSVRDQQPNGDDALYIFTSGTTGLPKPAKFPHYRQVRSSFMQISLMGKDDVLYTTLPMYHSAGLIIGFLNILRAGGSIVLSDFSAHRFWDDLRKFRATIFQYIGETCRYLMAKPRRIDDGKYSHTINYAIGNGLRPDIWEAFQKRFNIGRIIEFYGATEAPFASLNMDGKVGSVGRYHGIQQALDDVVIIVQCNVETAQPLRGPDGLCIITPPGETGLMLFRLTDKLIFHGYLAKKSDQQKKIVRNVKKNGDRFFNTGDLMIHDKDGYLYFMDRLGDTFRWKGENVATTDVAHVLNLYTGIQESNVYGVQVPGQDGRAGMAAIVIIKERPLDPKAFYDHVVRSLPLYACPKFLRIMSEMQITGTFKHKKTDLAREGFDPNVISDPLFFMDTDKKTYAPLDNDAMKKIVIGKARL</sequence>
<dbReference type="RefSeq" id="XP_038072183.1">
    <property type="nucleotide sequence ID" value="XM_038216255.1"/>
</dbReference>
<keyword evidence="2" id="KW-0436">Ligase</keyword>
<dbReference type="Gene3D" id="3.40.50.12780">
    <property type="entry name" value="N-terminal domain of ligase-like"/>
    <property type="match status" value="1"/>
</dbReference>
<reference evidence="10" key="1">
    <citation type="submission" date="2022-11" db="UniProtKB">
        <authorList>
            <consortium name="EnsemblMetazoa"/>
        </authorList>
    </citation>
    <scope>IDENTIFICATION</scope>
</reference>
<evidence type="ECO:0000256" key="3">
    <source>
        <dbReference type="ARBA" id="ARBA00022832"/>
    </source>
</evidence>
<dbReference type="Gene3D" id="3.30.300.30">
    <property type="match status" value="1"/>
</dbReference>
<protein>
    <recommendedName>
        <fullName evidence="4">long-chain-fatty-acid--CoA ligase</fullName>
        <ecNumber evidence="4">6.2.1.3</ecNumber>
    </recommendedName>
    <alternativeName>
        <fullName evidence="6">Long-chain-fatty-acid--CoA ligase</fullName>
    </alternativeName>
</protein>
<proteinExistence type="inferred from homology"/>
<evidence type="ECO:0000256" key="1">
    <source>
        <dbReference type="ARBA" id="ARBA00006432"/>
    </source>
</evidence>
<evidence type="ECO:0000256" key="7">
    <source>
        <dbReference type="ARBA" id="ARBA00048666"/>
    </source>
</evidence>
<evidence type="ECO:0000256" key="2">
    <source>
        <dbReference type="ARBA" id="ARBA00022598"/>
    </source>
</evidence>
<dbReference type="GO" id="GO:0005789">
    <property type="term" value="C:endoplasmic reticulum membrane"/>
    <property type="evidence" value="ECO:0007669"/>
    <property type="project" value="TreeGrafter"/>
</dbReference>
<dbReference type="SUPFAM" id="SSF56801">
    <property type="entry name" value="Acetyl-CoA synthetase-like"/>
    <property type="match status" value="1"/>
</dbReference>
<evidence type="ECO:0000259" key="8">
    <source>
        <dbReference type="Pfam" id="PF00501"/>
    </source>
</evidence>
<dbReference type="GO" id="GO:0004467">
    <property type="term" value="F:long-chain fatty acid-CoA ligase activity"/>
    <property type="evidence" value="ECO:0007669"/>
    <property type="project" value="UniProtKB-EC"/>
</dbReference>